<dbReference type="CDD" id="cd16432">
    <property type="entry name" value="CheB_Rec"/>
    <property type="match status" value="1"/>
</dbReference>
<dbReference type="Pfam" id="PF00072">
    <property type="entry name" value="Response_reg"/>
    <property type="match status" value="1"/>
</dbReference>
<dbReference type="PROSITE" id="PS50110">
    <property type="entry name" value="RESPONSE_REGULATORY"/>
    <property type="match status" value="1"/>
</dbReference>
<dbReference type="SUPFAM" id="SSF52172">
    <property type="entry name" value="CheY-like"/>
    <property type="match status" value="1"/>
</dbReference>
<comment type="similarity">
    <text evidence="6">Belongs to the CheB family.</text>
</comment>
<dbReference type="InterPro" id="IPR001789">
    <property type="entry name" value="Sig_transdc_resp-reg_receiver"/>
</dbReference>
<keyword evidence="12" id="KW-1185">Reference proteome</keyword>
<comment type="function">
    <text evidence="6">Involved in chemotaxis. Part of a chemotaxis signal transduction system that modulates chemotaxis in response to various stimuli. Catalyzes the demethylation of specific methylglutamate residues introduced into the chemoreceptors (methyl-accepting chemotaxis proteins or MCP) by CheR. Also mediates the irreversible deamidation of specific glutamine residues to glutamic acid.</text>
</comment>
<dbReference type="EC" id="3.1.1.61" evidence="6"/>
<evidence type="ECO:0000259" key="10">
    <source>
        <dbReference type="PROSITE" id="PS50122"/>
    </source>
</evidence>
<gene>
    <name evidence="11" type="primary">cheB2</name>
    <name evidence="6" type="synonym">cheB</name>
    <name evidence="11" type="ORF">NCCP691_20170</name>
</gene>
<accession>A0ABQ4Q4I4</accession>
<dbReference type="Gene3D" id="3.40.50.180">
    <property type="entry name" value="Methylesterase CheB, C-terminal domain"/>
    <property type="match status" value="1"/>
</dbReference>
<evidence type="ECO:0000256" key="2">
    <source>
        <dbReference type="ARBA" id="ARBA00022500"/>
    </source>
</evidence>
<dbReference type="SUPFAM" id="SSF52738">
    <property type="entry name" value="Methylesterase CheB, C-terminal domain"/>
    <property type="match status" value="1"/>
</dbReference>
<dbReference type="EMBL" id="BPMK01000008">
    <property type="protein sequence ID" value="GIZ52003.1"/>
    <property type="molecule type" value="Genomic_DNA"/>
</dbReference>
<keyword evidence="3 6" id="KW-0597">Phosphoprotein</keyword>
<organism evidence="11 12">
    <name type="scientific">Noviherbaspirillum aridicola</name>
    <dbReference type="NCBI Taxonomy" id="2849687"/>
    <lineage>
        <taxon>Bacteria</taxon>
        <taxon>Pseudomonadati</taxon>
        <taxon>Pseudomonadota</taxon>
        <taxon>Betaproteobacteria</taxon>
        <taxon>Burkholderiales</taxon>
        <taxon>Oxalobacteraceae</taxon>
        <taxon>Noviherbaspirillum</taxon>
    </lineage>
</organism>
<evidence type="ECO:0000259" key="9">
    <source>
        <dbReference type="PROSITE" id="PS50110"/>
    </source>
</evidence>
<dbReference type="InterPro" id="IPR011006">
    <property type="entry name" value="CheY-like_superfamily"/>
</dbReference>
<keyword evidence="4 6" id="KW-0378">Hydrolase</keyword>
<keyword evidence="1 6" id="KW-0963">Cytoplasm</keyword>
<comment type="domain">
    <text evidence="6">Contains a C-terminal catalytic domain, and an N-terminal region which modulates catalytic activity.</text>
</comment>
<proteinExistence type="inferred from homology"/>
<dbReference type="InterPro" id="IPR000673">
    <property type="entry name" value="Sig_transdc_resp-reg_Me-estase"/>
</dbReference>
<name>A0ABQ4Q4I4_9BURK</name>
<keyword evidence="2 6" id="KW-0145">Chemotaxis</keyword>
<feature type="domain" description="Response regulatory" evidence="9">
    <location>
        <begin position="2"/>
        <end position="119"/>
    </location>
</feature>
<feature type="active site" evidence="6 7">
    <location>
        <position position="277"/>
    </location>
</feature>
<dbReference type="EC" id="3.5.1.44" evidence="6"/>
<feature type="active site" evidence="6 7">
    <location>
        <position position="157"/>
    </location>
</feature>
<comment type="catalytic activity">
    <reaction evidence="5 6">
        <text>[protein]-L-glutamate 5-O-methyl ester + H2O = L-glutamyl-[protein] + methanol + H(+)</text>
        <dbReference type="Rhea" id="RHEA:23236"/>
        <dbReference type="Rhea" id="RHEA-COMP:10208"/>
        <dbReference type="Rhea" id="RHEA-COMP:10311"/>
        <dbReference type="ChEBI" id="CHEBI:15377"/>
        <dbReference type="ChEBI" id="CHEBI:15378"/>
        <dbReference type="ChEBI" id="CHEBI:17790"/>
        <dbReference type="ChEBI" id="CHEBI:29973"/>
        <dbReference type="ChEBI" id="CHEBI:82795"/>
        <dbReference type="EC" id="3.1.1.61"/>
    </reaction>
</comment>
<comment type="caution">
    <text evidence="11">The sequence shown here is derived from an EMBL/GenBank/DDBJ whole genome shotgun (WGS) entry which is preliminary data.</text>
</comment>
<dbReference type="PANTHER" id="PTHR42872:SF6">
    <property type="entry name" value="PROTEIN-GLUTAMATE METHYLESTERASE_PROTEIN-GLUTAMINE GLUTAMINASE"/>
    <property type="match status" value="1"/>
</dbReference>
<dbReference type="HAMAP" id="MF_00099">
    <property type="entry name" value="CheB_chemtxs"/>
    <property type="match status" value="1"/>
</dbReference>
<dbReference type="NCBIfam" id="NF009206">
    <property type="entry name" value="PRK12555.1"/>
    <property type="match status" value="1"/>
</dbReference>
<dbReference type="PANTHER" id="PTHR42872">
    <property type="entry name" value="PROTEIN-GLUTAMATE METHYLESTERASE/PROTEIN-GLUTAMINE GLUTAMINASE"/>
    <property type="match status" value="1"/>
</dbReference>
<evidence type="ECO:0000256" key="4">
    <source>
        <dbReference type="ARBA" id="ARBA00022801"/>
    </source>
</evidence>
<feature type="active site" evidence="6 7">
    <location>
        <position position="184"/>
    </location>
</feature>
<dbReference type="Pfam" id="PF01339">
    <property type="entry name" value="CheB_methylest"/>
    <property type="match status" value="1"/>
</dbReference>
<comment type="catalytic activity">
    <reaction evidence="6">
        <text>L-glutaminyl-[protein] + H2O = L-glutamyl-[protein] + NH4(+)</text>
        <dbReference type="Rhea" id="RHEA:16441"/>
        <dbReference type="Rhea" id="RHEA-COMP:10207"/>
        <dbReference type="Rhea" id="RHEA-COMP:10208"/>
        <dbReference type="ChEBI" id="CHEBI:15377"/>
        <dbReference type="ChEBI" id="CHEBI:28938"/>
        <dbReference type="ChEBI" id="CHEBI:29973"/>
        <dbReference type="ChEBI" id="CHEBI:30011"/>
        <dbReference type="EC" id="3.5.1.44"/>
    </reaction>
</comment>
<evidence type="ECO:0000313" key="12">
    <source>
        <dbReference type="Proteomes" id="UP000887222"/>
    </source>
</evidence>
<dbReference type="InterPro" id="IPR008248">
    <property type="entry name" value="CheB-like"/>
</dbReference>
<dbReference type="Proteomes" id="UP000887222">
    <property type="component" value="Unassembled WGS sequence"/>
</dbReference>
<sequence length="334" mass="35959">MKIGIVNDVALIAEALRRLVSAHQEHQVIWVARDGEQAVQLCIDQRPDLVLMDLKMPGIDGVETTRRIMQQAPCAILIVTASPQESTSLVFRALGAGALDVAATPVMSGNFDQDGTLMAKIRTIGKLIAADAPRPARVSSQHSGATRAELLIAIGASTGGPVALSRILRDWQPPAHCALVLVQHIDQEFTDSFAKWLGDQNGMPVEVIEDAQVPAPGRIWMAKTNDHLVLGHNQRLAYRKQPVDYPYRPSIDVFFHCIARHWKGRAAGVLLTGMGRDGAEGLLAMRHAGHPTIAQDKASSAVYGMPRAAAELGAAQQVLALDRIAQALDAISRA</sequence>
<feature type="domain" description="CheB-type methylesterase" evidence="10">
    <location>
        <begin position="145"/>
        <end position="334"/>
    </location>
</feature>
<dbReference type="PIRSF" id="PIRSF000876">
    <property type="entry name" value="RR_chemtxs_CheB"/>
    <property type="match status" value="1"/>
</dbReference>
<dbReference type="CDD" id="cd17541">
    <property type="entry name" value="REC_CheB-like"/>
    <property type="match status" value="1"/>
</dbReference>
<feature type="modified residue" description="4-aspartylphosphate" evidence="6 8">
    <location>
        <position position="53"/>
    </location>
</feature>
<dbReference type="SMART" id="SM00448">
    <property type="entry name" value="REC"/>
    <property type="match status" value="1"/>
</dbReference>
<dbReference type="PROSITE" id="PS50122">
    <property type="entry name" value="CHEB"/>
    <property type="match status" value="1"/>
</dbReference>
<dbReference type="InterPro" id="IPR035909">
    <property type="entry name" value="CheB_C"/>
</dbReference>
<evidence type="ECO:0000256" key="7">
    <source>
        <dbReference type="PROSITE-ProRule" id="PRU00050"/>
    </source>
</evidence>
<evidence type="ECO:0000256" key="8">
    <source>
        <dbReference type="PROSITE-ProRule" id="PRU00169"/>
    </source>
</evidence>
<dbReference type="RefSeq" id="WP_220808171.1">
    <property type="nucleotide sequence ID" value="NZ_BPMK01000008.1"/>
</dbReference>
<evidence type="ECO:0000256" key="6">
    <source>
        <dbReference type="HAMAP-Rule" id="MF_00099"/>
    </source>
</evidence>
<reference evidence="11 12" key="1">
    <citation type="journal article" date="2022" name="Int. J. Syst. Evol. Microbiol.">
        <title>Noviherbaspirillum aridicola sp. nov., isolated from an arid soil in Pakistan.</title>
        <authorList>
            <person name="Khan I.U."/>
            <person name="Saqib M."/>
            <person name="Amin A."/>
            <person name="Hussain F."/>
            <person name="Li L."/>
            <person name="Liu Y.H."/>
            <person name="Fang B.Z."/>
            <person name="Ahmed I."/>
            <person name="Li W.J."/>
        </authorList>
    </citation>
    <scope>NUCLEOTIDE SEQUENCE [LARGE SCALE GENOMIC DNA]</scope>
    <source>
        <strain evidence="11 12">NCCP-691</strain>
    </source>
</reference>
<dbReference type="Gene3D" id="3.40.50.2300">
    <property type="match status" value="1"/>
</dbReference>
<protein>
    <recommendedName>
        <fullName evidence="6">Protein-glutamate methylesterase/protein-glutamine glutaminase</fullName>
        <ecNumber evidence="6">3.1.1.61</ecNumber>
        <ecNumber evidence="6">3.5.1.44</ecNumber>
    </recommendedName>
</protein>
<comment type="subcellular location">
    <subcellularLocation>
        <location evidence="6">Cytoplasm</location>
    </subcellularLocation>
</comment>
<comment type="PTM">
    <text evidence="6">Phosphorylated by CheA. Phosphorylation of the N-terminal regulatory domain activates the methylesterase activity.</text>
</comment>
<evidence type="ECO:0000256" key="3">
    <source>
        <dbReference type="ARBA" id="ARBA00022553"/>
    </source>
</evidence>
<evidence type="ECO:0000256" key="1">
    <source>
        <dbReference type="ARBA" id="ARBA00022490"/>
    </source>
</evidence>
<evidence type="ECO:0000256" key="5">
    <source>
        <dbReference type="ARBA" id="ARBA00048267"/>
    </source>
</evidence>
<evidence type="ECO:0000313" key="11">
    <source>
        <dbReference type="EMBL" id="GIZ52003.1"/>
    </source>
</evidence>